<dbReference type="AlphaFoldDB" id="A0A8T0IK00"/>
<sequence>MNRGLKYTEQMNLPVATILPQQLDFTFSGHLPFKKFLGLLTRLPLQKLCRASPSHLGSHIHKDWSLLSNRIYQCYAIVLKRSGLLLCLQVGNVRGCHDLNICNCYAPSVV</sequence>
<keyword evidence="2" id="KW-1185">Reference proteome</keyword>
<protein>
    <submittedName>
        <fullName evidence="1">Uncharacterized protein</fullName>
    </submittedName>
</protein>
<evidence type="ECO:0000313" key="2">
    <source>
        <dbReference type="Proteomes" id="UP000822688"/>
    </source>
</evidence>
<gene>
    <name evidence="1" type="ORF">KC19_3G186100</name>
</gene>
<comment type="caution">
    <text evidence="1">The sequence shown here is derived from an EMBL/GenBank/DDBJ whole genome shotgun (WGS) entry which is preliminary data.</text>
</comment>
<dbReference type="Proteomes" id="UP000822688">
    <property type="component" value="Chromosome 3"/>
</dbReference>
<evidence type="ECO:0000313" key="1">
    <source>
        <dbReference type="EMBL" id="KAG0584114.1"/>
    </source>
</evidence>
<organism evidence="1 2">
    <name type="scientific">Ceratodon purpureus</name>
    <name type="common">Fire moss</name>
    <name type="synonym">Dicranum purpureum</name>
    <dbReference type="NCBI Taxonomy" id="3225"/>
    <lineage>
        <taxon>Eukaryota</taxon>
        <taxon>Viridiplantae</taxon>
        <taxon>Streptophyta</taxon>
        <taxon>Embryophyta</taxon>
        <taxon>Bryophyta</taxon>
        <taxon>Bryophytina</taxon>
        <taxon>Bryopsida</taxon>
        <taxon>Dicranidae</taxon>
        <taxon>Pseudoditrichales</taxon>
        <taxon>Ditrichaceae</taxon>
        <taxon>Ceratodon</taxon>
    </lineage>
</organism>
<proteinExistence type="predicted"/>
<dbReference type="EMBL" id="CM026423">
    <property type="protein sequence ID" value="KAG0584114.1"/>
    <property type="molecule type" value="Genomic_DNA"/>
</dbReference>
<reference evidence="1" key="1">
    <citation type="submission" date="2020-06" db="EMBL/GenBank/DDBJ databases">
        <title>WGS assembly of Ceratodon purpureus strain R40.</title>
        <authorList>
            <person name="Carey S.B."/>
            <person name="Jenkins J."/>
            <person name="Shu S."/>
            <person name="Lovell J.T."/>
            <person name="Sreedasyam A."/>
            <person name="Maumus F."/>
            <person name="Tiley G.P."/>
            <person name="Fernandez-Pozo N."/>
            <person name="Barry K."/>
            <person name="Chen C."/>
            <person name="Wang M."/>
            <person name="Lipzen A."/>
            <person name="Daum C."/>
            <person name="Saski C.A."/>
            <person name="Payton A.C."/>
            <person name="Mcbreen J.C."/>
            <person name="Conrad R.E."/>
            <person name="Kollar L.M."/>
            <person name="Olsson S."/>
            <person name="Huttunen S."/>
            <person name="Landis J.B."/>
            <person name="Wickett N.J."/>
            <person name="Johnson M.G."/>
            <person name="Rensing S.A."/>
            <person name="Grimwood J."/>
            <person name="Schmutz J."/>
            <person name="Mcdaniel S.F."/>
        </authorList>
    </citation>
    <scope>NUCLEOTIDE SEQUENCE</scope>
    <source>
        <strain evidence="1">R40</strain>
    </source>
</reference>
<accession>A0A8T0IK00</accession>
<name>A0A8T0IK00_CERPU</name>